<feature type="region of interest" description="Disordered" evidence="1">
    <location>
        <begin position="1"/>
        <end position="44"/>
    </location>
</feature>
<protein>
    <submittedName>
        <fullName evidence="2">Uncharacterized protein</fullName>
    </submittedName>
</protein>
<dbReference type="EMBL" id="NMUH01004225">
    <property type="protein sequence ID" value="MQM08863.1"/>
    <property type="molecule type" value="Genomic_DNA"/>
</dbReference>
<feature type="region of interest" description="Disordered" evidence="1">
    <location>
        <begin position="136"/>
        <end position="255"/>
    </location>
</feature>
<dbReference type="AlphaFoldDB" id="A0A843WC68"/>
<evidence type="ECO:0000313" key="2">
    <source>
        <dbReference type="EMBL" id="MQM08863.1"/>
    </source>
</evidence>
<proteinExistence type="predicted"/>
<reference evidence="2" key="1">
    <citation type="submission" date="2017-07" db="EMBL/GenBank/DDBJ databases">
        <title>Taro Niue Genome Assembly and Annotation.</title>
        <authorList>
            <person name="Atibalentja N."/>
            <person name="Keating K."/>
            <person name="Fields C.J."/>
        </authorList>
    </citation>
    <scope>NUCLEOTIDE SEQUENCE</scope>
    <source>
        <strain evidence="2">Niue_2</strain>
        <tissue evidence="2">Leaf</tissue>
    </source>
</reference>
<feature type="compositionally biased region" description="Polar residues" evidence="1">
    <location>
        <begin position="144"/>
        <end position="155"/>
    </location>
</feature>
<evidence type="ECO:0000313" key="3">
    <source>
        <dbReference type="Proteomes" id="UP000652761"/>
    </source>
</evidence>
<evidence type="ECO:0000256" key="1">
    <source>
        <dbReference type="SAM" id="MobiDB-lite"/>
    </source>
</evidence>
<keyword evidence="3" id="KW-1185">Reference proteome</keyword>
<gene>
    <name evidence="2" type="ORF">Taro_041721</name>
</gene>
<accession>A0A843WC68</accession>
<feature type="compositionally biased region" description="Polar residues" evidence="1">
    <location>
        <begin position="214"/>
        <end position="244"/>
    </location>
</feature>
<dbReference type="Proteomes" id="UP000652761">
    <property type="component" value="Unassembled WGS sequence"/>
</dbReference>
<organism evidence="2 3">
    <name type="scientific">Colocasia esculenta</name>
    <name type="common">Wild taro</name>
    <name type="synonym">Arum esculentum</name>
    <dbReference type="NCBI Taxonomy" id="4460"/>
    <lineage>
        <taxon>Eukaryota</taxon>
        <taxon>Viridiplantae</taxon>
        <taxon>Streptophyta</taxon>
        <taxon>Embryophyta</taxon>
        <taxon>Tracheophyta</taxon>
        <taxon>Spermatophyta</taxon>
        <taxon>Magnoliopsida</taxon>
        <taxon>Liliopsida</taxon>
        <taxon>Araceae</taxon>
        <taxon>Aroideae</taxon>
        <taxon>Colocasieae</taxon>
        <taxon>Colocasia</taxon>
    </lineage>
</organism>
<sequence length="305" mass="33322">MWRPIAPNVKESESYDHKNDDMSKQDATPISAHQEHGDLPPQISELNSELYPSLFDPQKVVENANPHEEQMVDVSSIWLGAENQQPPANNVAQRKAHQMFDDMQCQKSELVPVNALDAPDRKPHTAGQVHVEAAMLPHEDTPTAAPSSNIGHSQQPPAPFSELSRPAVQDEPAPTTPANAIPSVITQQQAAPVAPKFKGISPSVVNAGAPPWNTPKSSAQKAFSTAATPSTADAKSAEPTSTPSGAEDRLVQGPLRRRLQKLQRRRLRRVQGHLQQLRFLQIPCLRLLEQRLVESRSWTPPAGSG</sequence>
<name>A0A843WC68_COLES</name>
<comment type="caution">
    <text evidence="2">The sequence shown here is derived from an EMBL/GenBank/DDBJ whole genome shotgun (WGS) entry which is preliminary data.</text>
</comment>
<feature type="compositionally biased region" description="Basic and acidic residues" evidence="1">
    <location>
        <begin position="10"/>
        <end position="24"/>
    </location>
</feature>